<dbReference type="Gene3D" id="3.40.50.1400">
    <property type="match status" value="2"/>
</dbReference>
<dbReference type="InterPro" id="IPR033644">
    <property type="entry name" value="Ferrochelatase_C"/>
</dbReference>
<evidence type="ECO:0000256" key="1">
    <source>
        <dbReference type="ARBA" id="ARBA00007718"/>
    </source>
</evidence>
<name>A0A7V8VDR8_9BACT</name>
<dbReference type="PROSITE" id="PS00534">
    <property type="entry name" value="FERROCHELATASE"/>
    <property type="match status" value="1"/>
</dbReference>
<dbReference type="InterPro" id="IPR019772">
    <property type="entry name" value="Ferrochelatase_AS"/>
</dbReference>
<evidence type="ECO:0000256" key="6">
    <source>
        <dbReference type="ARBA" id="ARBA00023239"/>
    </source>
</evidence>
<reference evidence="11 12" key="1">
    <citation type="submission" date="2020-07" db="EMBL/GenBank/DDBJ databases">
        <title>Thermogemmata thermophila gen. nov., sp. nov., a novel moderate thermophilic planctomycete from a Kamchatka hot spring.</title>
        <authorList>
            <person name="Elcheninov A.G."/>
            <person name="Podosokorskaya O.A."/>
            <person name="Kovaleva O.L."/>
            <person name="Novikov A."/>
            <person name="Bonch-Osmolovskaya E.A."/>
            <person name="Toshchakov S.V."/>
            <person name="Kublanov I.V."/>
        </authorList>
    </citation>
    <scope>NUCLEOTIDE SEQUENCE [LARGE SCALE GENOMIC DNA]</scope>
    <source>
        <strain evidence="11 12">2918</strain>
    </source>
</reference>
<evidence type="ECO:0000256" key="4">
    <source>
        <dbReference type="ARBA" id="ARBA00023004"/>
    </source>
</evidence>
<evidence type="ECO:0000256" key="5">
    <source>
        <dbReference type="ARBA" id="ARBA00023133"/>
    </source>
</evidence>
<dbReference type="NCBIfam" id="TIGR00109">
    <property type="entry name" value="hemH"/>
    <property type="match status" value="1"/>
</dbReference>
<protein>
    <recommendedName>
        <fullName evidence="9 10">Ferrochelatase</fullName>
        <ecNumber evidence="9 10">4.98.1.1</ecNumber>
    </recommendedName>
    <alternativeName>
        <fullName evidence="9">Heme synthase</fullName>
    </alternativeName>
    <alternativeName>
        <fullName evidence="9">Protoheme ferro-lyase</fullName>
    </alternativeName>
</protein>
<feature type="binding site" evidence="9">
    <location>
        <position position="292"/>
    </location>
    <ligand>
        <name>Fe(2+)</name>
        <dbReference type="ChEBI" id="CHEBI:29033"/>
    </ligand>
</feature>
<evidence type="ECO:0000313" key="11">
    <source>
        <dbReference type="EMBL" id="MBA2226189.1"/>
    </source>
</evidence>
<keyword evidence="4 9" id="KW-0408">Iron</keyword>
<keyword evidence="7 9" id="KW-0627">Porphyrin biosynthesis</keyword>
<evidence type="ECO:0000256" key="8">
    <source>
        <dbReference type="ARBA" id="ARBA00024536"/>
    </source>
</evidence>
<comment type="catalytic activity">
    <reaction evidence="9 10">
        <text>heme b + 2 H(+) = protoporphyrin IX + Fe(2+)</text>
        <dbReference type="Rhea" id="RHEA:22584"/>
        <dbReference type="ChEBI" id="CHEBI:15378"/>
        <dbReference type="ChEBI" id="CHEBI:29033"/>
        <dbReference type="ChEBI" id="CHEBI:57306"/>
        <dbReference type="ChEBI" id="CHEBI:60344"/>
        <dbReference type="EC" id="4.98.1.1"/>
    </reaction>
</comment>
<comment type="function">
    <text evidence="9 10">Catalyzes the ferrous insertion into protoporphyrin IX.</text>
</comment>
<keyword evidence="6 9" id="KW-0456">Lyase</keyword>
<comment type="similarity">
    <text evidence="1 9 10">Belongs to the ferrochelatase family.</text>
</comment>
<comment type="pathway">
    <text evidence="9 10">Porphyrin-containing compound metabolism; protoheme biosynthesis; protoheme from protoporphyrin-IX: step 1/1.</text>
</comment>
<dbReference type="PANTHER" id="PTHR11108">
    <property type="entry name" value="FERROCHELATASE"/>
    <property type="match status" value="1"/>
</dbReference>
<proteinExistence type="inferred from homology"/>
<dbReference type="EMBL" id="JACEFB010000004">
    <property type="protein sequence ID" value="MBA2226189.1"/>
    <property type="molecule type" value="Genomic_DNA"/>
</dbReference>
<dbReference type="FunFam" id="3.40.50.1400:FF:000002">
    <property type="entry name" value="Ferrochelatase"/>
    <property type="match status" value="1"/>
</dbReference>
<dbReference type="InterPro" id="IPR033659">
    <property type="entry name" value="Ferrochelatase_N"/>
</dbReference>
<dbReference type="GO" id="GO:0005737">
    <property type="term" value="C:cytoplasm"/>
    <property type="evidence" value="ECO:0007669"/>
    <property type="project" value="UniProtKB-SubCell"/>
</dbReference>
<keyword evidence="3 9" id="KW-0479">Metal-binding</keyword>
<dbReference type="Proteomes" id="UP000542342">
    <property type="component" value="Unassembled WGS sequence"/>
</dbReference>
<feature type="binding site" evidence="9">
    <location>
        <position position="211"/>
    </location>
    <ligand>
        <name>Fe(2+)</name>
        <dbReference type="ChEBI" id="CHEBI:29033"/>
    </ligand>
</feature>
<keyword evidence="5 9" id="KW-0350">Heme biosynthesis</keyword>
<dbReference type="InterPro" id="IPR001015">
    <property type="entry name" value="Ferrochelatase"/>
</dbReference>
<keyword evidence="2 9" id="KW-0963">Cytoplasm</keyword>
<comment type="subcellular location">
    <subcellularLocation>
        <location evidence="9 10">Cytoplasm</location>
    </subcellularLocation>
</comment>
<evidence type="ECO:0000313" key="12">
    <source>
        <dbReference type="Proteomes" id="UP000542342"/>
    </source>
</evidence>
<evidence type="ECO:0000256" key="7">
    <source>
        <dbReference type="ARBA" id="ARBA00023244"/>
    </source>
</evidence>
<comment type="caution">
    <text evidence="11">The sequence shown here is derived from an EMBL/GenBank/DDBJ whole genome shotgun (WGS) entry which is preliminary data.</text>
</comment>
<dbReference type="GO" id="GO:0004325">
    <property type="term" value="F:ferrochelatase activity"/>
    <property type="evidence" value="ECO:0007669"/>
    <property type="project" value="UniProtKB-UniRule"/>
</dbReference>
<keyword evidence="12" id="KW-1185">Reference proteome</keyword>
<dbReference type="Pfam" id="PF00762">
    <property type="entry name" value="Ferrochelatase"/>
    <property type="match status" value="1"/>
</dbReference>
<evidence type="ECO:0000256" key="3">
    <source>
        <dbReference type="ARBA" id="ARBA00022723"/>
    </source>
</evidence>
<evidence type="ECO:0000256" key="10">
    <source>
        <dbReference type="RuleBase" id="RU000607"/>
    </source>
</evidence>
<gene>
    <name evidence="9" type="primary">hemH</name>
    <name evidence="11" type="ORF">H0921_08445</name>
</gene>
<dbReference type="EC" id="4.98.1.1" evidence="9 10"/>
<evidence type="ECO:0000256" key="2">
    <source>
        <dbReference type="ARBA" id="ARBA00022490"/>
    </source>
</evidence>
<dbReference type="CDD" id="cd00419">
    <property type="entry name" value="Ferrochelatase_C"/>
    <property type="match status" value="1"/>
</dbReference>
<comment type="catalytic activity">
    <reaction evidence="8">
        <text>Fe-coproporphyrin III + 2 H(+) = coproporphyrin III + Fe(2+)</text>
        <dbReference type="Rhea" id="RHEA:49572"/>
        <dbReference type="ChEBI" id="CHEBI:15378"/>
        <dbReference type="ChEBI" id="CHEBI:29033"/>
        <dbReference type="ChEBI" id="CHEBI:68438"/>
        <dbReference type="ChEBI" id="CHEBI:131725"/>
        <dbReference type="EC" id="4.99.1.9"/>
    </reaction>
    <physiologicalReaction direction="right-to-left" evidence="8">
        <dbReference type="Rhea" id="RHEA:49574"/>
    </physiologicalReaction>
</comment>
<organism evidence="11 12">
    <name type="scientific">Thermogemmata fonticola</name>
    <dbReference type="NCBI Taxonomy" id="2755323"/>
    <lineage>
        <taxon>Bacteria</taxon>
        <taxon>Pseudomonadati</taxon>
        <taxon>Planctomycetota</taxon>
        <taxon>Planctomycetia</taxon>
        <taxon>Gemmatales</taxon>
        <taxon>Gemmataceae</taxon>
        <taxon>Thermogemmata</taxon>
    </lineage>
</organism>
<dbReference type="UniPathway" id="UPA00252">
    <property type="reaction ID" value="UER00325"/>
</dbReference>
<accession>A0A7V8VDR8</accession>
<dbReference type="GO" id="GO:0006783">
    <property type="term" value="P:heme biosynthetic process"/>
    <property type="evidence" value="ECO:0007669"/>
    <property type="project" value="UniProtKB-UniRule"/>
</dbReference>
<evidence type="ECO:0000256" key="9">
    <source>
        <dbReference type="HAMAP-Rule" id="MF_00323"/>
    </source>
</evidence>
<dbReference type="SUPFAM" id="SSF53800">
    <property type="entry name" value="Chelatase"/>
    <property type="match status" value="1"/>
</dbReference>
<dbReference type="HAMAP" id="MF_00323">
    <property type="entry name" value="Ferrochelatase"/>
    <property type="match status" value="1"/>
</dbReference>
<dbReference type="PANTHER" id="PTHR11108:SF1">
    <property type="entry name" value="FERROCHELATASE, MITOCHONDRIAL"/>
    <property type="match status" value="1"/>
</dbReference>
<dbReference type="AlphaFoldDB" id="A0A7V8VDR8"/>
<dbReference type="GO" id="GO:0046872">
    <property type="term" value="F:metal ion binding"/>
    <property type="evidence" value="ECO:0007669"/>
    <property type="project" value="UniProtKB-KW"/>
</dbReference>
<dbReference type="CDD" id="cd03411">
    <property type="entry name" value="Ferrochelatase_N"/>
    <property type="match status" value="1"/>
</dbReference>
<sequence>MRRRPEPAASLHLSASRPAATAILLLQLGTPARPDYGGVFAYLRQFLSDRRVVEAPRWLWLPLLYLRILPFRAGASAAKYRRIWNPQSGSPLLYYTQRQAEELQRRLPQAVVRFAMTYGRPSVAEVVTELIAQGVERLLAVPLYPQYSATTTAAATDALFRVLLRLRRVPALRIVPPYYDHPAYLEAMVAVIRQDWQRLEWEPEHVVFSYHGIPQKYAQRGDPYAQQVVRTTRELVRRLQLPRDRWTLAFQSRFGRSPWLKPYTDDVLQALARRGIRRVYVALPGFTADCLETIDEIGRESRELFEHAGGELLYNGTCLNDHPQWIAALEQIIREEGCGWLAETDQGRTGPSS</sequence>